<protein>
    <submittedName>
        <fullName evidence="2">Uncharacterized protein</fullName>
    </submittedName>
</protein>
<dbReference type="AlphaFoldDB" id="A0ABD0JDN6"/>
<feature type="compositionally biased region" description="Acidic residues" evidence="1">
    <location>
        <begin position="198"/>
        <end position="207"/>
    </location>
</feature>
<feature type="region of interest" description="Disordered" evidence="1">
    <location>
        <begin position="1"/>
        <end position="153"/>
    </location>
</feature>
<keyword evidence="3" id="KW-1185">Reference proteome</keyword>
<name>A0ABD0JDN6_9CAEN</name>
<comment type="caution">
    <text evidence="2">The sequence shown here is derived from an EMBL/GenBank/DDBJ whole genome shotgun (WGS) entry which is preliminary data.</text>
</comment>
<dbReference type="Proteomes" id="UP001519460">
    <property type="component" value="Unassembled WGS sequence"/>
</dbReference>
<feature type="compositionally biased region" description="Basic and acidic residues" evidence="1">
    <location>
        <begin position="106"/>
        <end position="122"/>
    </location>
</feature>
<feature type="compositionally biased region" description="Acidic residues" evidence="1">
    <location>
        <begin position="132"/>
        <end position="143"/>
    </location>
</feature>
<evidence type="ECO:0000313" key="3">
    <source>
        <dbReference type="Proteomes" id="UP001519460"/>
    </source>
</evidence>
<accession>A0ABD0JDN6</accession>
<feature type="non-terminal residue" evidence="2">
    <location>
        <position position="1"/>
    </location>
</feature>
<evidence type="ECO:0000256" key="1">
    <source>
        <dbReference type="SAM" id="MobiDB-lite"/>
    </source>
</evidence>
<dbReference type="EMBL" id="JACVVK020000505">
    <property type="protein sequence ID" value="KAK7469762.1"/>
    <property type="molecule type" value="Genomic_DNA"/>
</dbReference>
<reference evidence="2 3" key="1">
    <citation type="journal article" date="2023" name="Sci. Data">
        <title>Genome assembly of the Korean intertidal mud-creeper Batillaria attramentaria.</title>
        <authorList>
            <person name="Patra A.K."/>
            <person name="Ho P.T."/>
            <person name="Jun S."/>
            <person name="Lee S.J."/>
            <person name="Kim Y."/>
            <person name="Won Y.J."/>
        </authorList>
    </citation>
    <scope>NUCLEOTIDE SEQUENCE [LARGE SCALE GENOMIC DNA]</scope>
    <source>
        <strain evidence="2">Wonlab-2016</strain>
    </source>
</reference>
<sequence length="238" mass="25645">EDPPKPCKRACLRPKQDKPEPKTSGLETESAGASSEPNPMQLVASRHDRDLPGPPKPPRLSSIIADDCLPPRESLVDVHEEADDVGDNYQEAADAGDDYLTPKASLTDEKASGVSRAGHDSSEQLPRSSSSAEDEREQGDFDAEYAPLSPRTASSLPNVYQALDFLQDPAEGGGERVEACPRAAGSMPNVRLDRDDGCSDDGDDDENGGERPLSAMEDMRMSLIKEMLLHPAFSNSQL</sequence>
<feature type="compositionally biased region" description="Basic residues" evidence="1">
    <location>
        <begin position="1"/>
        <end position="12"/>
    </location>
</feature>
<proteinExistence type="predicted"/>
<feature type="region of interest" description="Disordered" evidence="1">
    <location>
        <begin position="170"/>
        <end position="213"/>
    </location>
</feature>
<feature type="compositionally biased region" description="Polar residues" evidence="1">
    <location>
        <begin position="25"/>
        <end position="38"/>
    </location>
</feature>
<gene>
    <name evidence="2" type="ORF">BaRGS_00036244</name>
</gene>
<evidence type="ECO:0000313" key="2">
    <source>
        <dbReference type="EMBL" id="KAK7469762.1"/>
    </source>
</evidence>
<organism evidence="2 3">
    <name type="scientific">Batillaria attramentaria</name>
    <dbReference type="NCBI Taxonomy" id="370345"/>
    <lineage>
        <taxon>Eukaryota</taxon>
        <taxon>Metazoa</taxon>
        <taxon>Spiralia</taxon>
        <taxon>Lophotrochozoa</taxon>
        <taxon>Mollusca</taxon>
        <taxon>Gastropoda</taxon>
        <taxon>Caenogastropoda</taxon>
        <taxon>Sorbeoconcha</taxon>
        <taxon>Cerithioidea</taxon>
        <taxon>Batillariidae</taxon>
        <taxon>Batillaria</taxon>
    </lineage>
</organism>